<evidence type="ECO:0000256" key="4">
    <source>
        <dbReference type="ARBA" id="ARBA00023125"/>
    </source>
</evidence>
<sequence>MGLADMCNTGLGLGLGLSLHHHQSDNCCTEIPHEKEDDPYKCDRKVLYPSLTLGPPDDQEPNNQQLLPTKTEFVHNFHAIASSSPPSAASSFSNSSSIKRENKDFVGDDLDLEVENKINNPSKVLGLDVDDEGNPRKKLRLTKEQSAVLEDSFKDHSTLNPKQKQELARKLNLRARQVEVWFQNRRARTKLKQTEVDCELLKKCCETLTEENKRLQKELQELRSMKTTSSQGPLYMQLPAATLTLCPSCERICGGGAAANGSPATTAFLLGSKAHHHLYKSNHPFTHSSAAC</sequence>
<dbReference type="SUPFAM" id="SSF46689">
    <property type="entry name" value="Homeodomain-like"/>
    <property type="match status" value="1"/>
</dbReference>
<evidence type="ECO:0000256" key="2">
    <source>
        <dbReference type="ARBA" id="ARBA00006074"/>
    </source>
</evidence>
<evidence type="ECO:0000256" key="7">
    <source>
        <dbReference type="ARBA" id="ARBA00023242"/>
    </source>
</evidence>
<evidence type="ECO:0000313" key="12">
    <source>
        <dbReference type="EMBL" id="KAK4277370.1"/>
    </source>
</evidence>
<feature type="DNA-binding region" description="Homeobox" evidence="8">
    <location>
        <begin position="134"/>
        <end position="193"/>
    </location>
</feature>
<dbReference type="EMBL" id="JAWXYG010000003">
    <property type="protein sequence ID" value="KAK4277370.1"/>
    <property type="molecule type" value="Genomic_DNA"/>
</dbReference>
<organism evidence="12 13">
    <name type="scientific">Acacia crassicarpa</name>
    <name type="common">northern wattle</name>
    <dbReference type="NCBI Taxonomy" id="499986"/>
    <lineage>
        <taxon>Eukaryota</taxon>
        <taxon>Viridiplantae</taxon>
        <taxon>Streptophyta</taxon>
        <taxon>Embryophyta</taxon>
        <taxon>Tracheophyta</taxon>
        <taxon>Spermatophyta</taxon>
        <taxon>Magnoliopsida</taxon>
        <taxon>eudicotyledons</taxon>
        <taxon>Gunneridae</taxon>
        <taxon>Pentapetalae</taxon>
        <taxon>rosids</taxon>
        <taxon>fabids</taxon>
        <taxon>Fabales</taxon>
        <taxon>Fabaceae</taxon>
        <taxon>Caesalpinioideae</taxon>
        <taxon>mimosoid clade</taxon>
        <taxon>Acacieae</taxon>
        <taxon>Acacia</taxon>
    </lineage>
</organism>
<dbReference type="Gene3D" id="1.10.10.60">
    <property type="entry name" value="Homeodomain-like"/>
    <property type="match status" value="1"/>
</dbReference>
<dbReference type="PANTHER" id="PTHR45714">
    <property type="entry name" value="HOMEOBOX-LEUCINE ZIPPER PROTEIN HAT14"/>
    <property type="match status" value="1"/>
</dbReference>
<dbReference type="AlphaFoldDB" id="A0AAE1KLX6"/>
<comment type="subcellular location">
    <subcellularLocation>
        <location evidence="1 8 9">Nucleus</location>
    </subcellularLocation>
</comment>
<evidence type="ECO:0000256" key="6">
    <source>
        <dbReference type="ARBA" id="ARBA00023163"/>
    </source>
</evidence>
<evidence type="ECO:0000256" key="8">
    <source>
        <dbReference type="PROSITE-ProRule" id="PRU00108"/>
    </source>
</evidence>
<dbReference type="Proteomes" id="UP001293593">
    <property type="component" value="Unassembled WGS sequence"/>
</dbReference>
<dbReference type="GO" id="GO:0043565">
    <property type="term" value="F:sequence-specific DNA binding"/>
    <property type="evidence" value="ECO:0007669"/>
    <property type="project" value="InterPro"/>
</dbReference>
<keyword evidence="7 8" id="KW-0539">Nucleus</keyword>
<evidence type="ECO:0000256" key="1">
    <source>
        <dbReference type="ARBA" id="ARBA00004123"/>
    </source>
</evidence>
<feature type="coiled-coil region" evidence="10">
    <location>
        <begin position="198"/>
        <end position="228"/>
    </location>
</feature>
<dbReference type="InterPro" id="IPR050762">
    <property type="entry name" value="HD-ZIP_Homeobox_LZ_Class_II"/>
</dbReference>
<keyword evidence="5 8" id="KW-0371">Homeobox</keyword>
<comment type="similarity">
    <text evidence="2">Belongs to the HD-ZIP homeobox family. Class II subfamily.</text>
</comment>
<dbReference type="InterPro" id="IPR009057">
    <property type="entry name" value="Homeodomain-like_sf"/>
</dbReference>
<evidence type="ECO:0000256" key="9">
    <source>
        <dbReference type="RuleBase" id="RU000682"/>
    </source>
</evidence>
<evidence type="ECO:0000256" key="10">
    <source>
        <dbReference type="SAM" id="Coils"/>
    </source>
</evidence>
<dbReference type="PANTHER" id="PTHR45714:SF24">
    <property type="entry name" value="HOMEOBOX DOMAIN-CONTAINING PROTEIN"/>
    <property type="match status" value="1"/>
</dbReference>
<dbReference type="Pfam" id="PF00046">
    <property type="entry name" value="Homeodomain"/>
    <property type="match status" value="1"/>
</dbReference>
<keyword evidence="6" id="KW-0804">Transcription</keyword>
<dbReference type="SMART" id="SM00389">
    <property type="entry name" value="HOX"/>
    <property type="match status" value="1"/>
</dbReference>
<dbReference type="Pfam" id="PF02183">
    <property type="entry name" value="HALZ"/>
    <property type="match status" value="1"/>
</dbReference>
<evidence type="ECO:0000256" key="5">
    <source>
        <dbReference type="ARBA" id="ARBA00023155"/>
    </source>
</evidence>
<dbReference type="InterPro" id="IPR017970">
    <property type="entry name" value="Homeobox_CS"/>
</dbReference>
<dbReference type="PROSITE" id="PS00027">
    <property type="entry name" value="HOMEOBOX_1"/>
    <property type="match status" value="1"/>
</dbReference>
<reference evidence="12" key="1">
    <citation type="submission" date="2023-10" db="EMBL/GenBank/DDBJ databases">
        <title>Chromosome-level genome of the transformable northern wattle, Acacia crassicarpa.</title>
        <authorList>
            <person name="Massaro I."/>
            <person name="Sinha N.R."/>
            <person name="Poethig S."/>
            <person name="Leichty A.R."/>
        </authorList>
    </citation>
    <scope>NUCLEOTIDE SEQUENCE</scope>
    <source>
        <strain evidence="12">Acra3RX</strain>
        <tissue evidence="12">Leaf</tissue>
    </source>
</reference>
<keyword evidence="3" id="KW-0805">Transcription regulation</keyword>
<proteinExistence type="inferred from homology"/>
<dbReference type="GO" id="GO:0000981">
    <property type="term" value="F:DNA-binding transcription factor activity, RNA polymerase II-specific"/>
    <property type="evidence" value="ECO:0007669"/>
    <property type="project" value="InterPro"/>
</dbReference>
<name>A0AAE1KLX6_9FABA</name>
<evidence type="ECO:0000313" key="13">
    <source>
        <dbReference type="Proteomes" id="UP001293593"/>
    </source>
</evidence>
<dbReference type="PROSITE" id="PS50071">
    <property type="entry name" value="HOMEOBOX_2"/>
    <property type="match status" value="1"/>
</dbReference>
<gene>
    <name evidence="12" type="ORF">QN277_015380</name>
</gene>
<feature type="domain" description="Homeobox" evidence="11">
    <location>
        <begin position="132"/>
        <end position="192"/>
    </location>
</feature>
<comment type="caution">
    <text evidence="12">The sequence shown here is derived from an EMBL/GenBank/DDBJ whole genome shotgun (WGS) entry which is preliminary data.</text>
</comment>
<dbReference type="FunFam" id="1.10.10.60:FF:000577">
    <property type="entry name" value="Homeobox-leucine zipper protein 18"/>
    <property type="match status" value="1"/>
</dbReference>
<dbReference type="InterPro" id="IPR003106">
    <property type="entry name" value="Leu_zip_homeo"/>
</dbReference>
<evidence type="ECO:0000256" key="3">
    <source>
        <dbReference type="ARBA" id="ARBA00023015"/>
    </source>
</evidence>
<dbReference type="SMART" id="SM00340">
    <property type="entry name" value="HALZ"/>
    <property type="match status" value="1"/>
</dbReference>
<dbReference type="InterPro" id="IPR001356">
    <property type="entry name" value="HD"/>
</dbReference>
<dbReference type="GO" id="GO:0005634">
    <property type="term" value="C:nucleus"/>
    <property type="evidence" value="ECO:0007669"/>
    <property type="project" value="UniProtKB-SubCell"/>
</dbReference>
<dbReference type="CDD" id="cd00086">
    <property type="entry name" value="homeodomain"/>
    <property type="match status" value="1"/>
</dbReference>
<protein>
    <recommendedName>
        <fullName evidence="11">Homeobox domain-containing protein</fullName>
    </recommendedName>
</protein>
<evidence type="ECO:0000259" key="11">
    <source>
        <dbReference type="PROSITE" id="PS50071"/>
    </source>
</evidence>
<accession>A0AAE1KLX6</accession>
<keyword evidence="4 8" id="KW-0238">DNA-binding</keyword>
<keyword evidence="10" id="KW-0175">Coiled coil</keyword>
<keyword evidence="13" id="KW-1185">Reference proteome</keyword>